<dbReference type="GO" id="GO:0016881">
    <property type="term" value="F:acid-amino acid ligase activity"/>
    <property type="evidence" value="ECO:0007669"/>
    <property type="project" value="UniProtKB-ARBA"/>
</dbReference>
<feature type="region of interest" description="Disordered" evidence="3">
    <location>
        <begin position="1"/>
        <end position="21"/>
    </location>
</feature>
<dbReference type="PANTHER" id="PTHR34384:SF5">
    <property type="entry name" value="L-2,3-DIAMINOPROPANOATE--CITRATE LIGASE"/>
    <property type="match status" value="1"/>
</dbReference>
<proteinExistence type="inferred from homology"/>
<protein>
    <submittedName>
        <fullName evidence="6">Siderophore synthetase component</fullName>
    </submittedName>
</protein>
<accession>A0A543EXK7</accession>
<name>A0A543EXK7_9NOCA</name>
<evidence type="ECO:0000259" key="5">
    <source>
        <dbReference type="Pfam" id="PF06276"/>
    </source>
</evidence>
<evidence type="ECO:0000256" key="2">
    <source>
        <dbReference type="ARBA" id="ARBA00007832"/>
    </source>
</evidence>
<gene>
    <name evidence="6" type="ORF">FB390_6488</name>
</gene>
<dbReference type="Pfam" id="PF06276">
    <property type="entry name" value="FhuF"/>
    <property type="match status" value="1"/>
</dbReference>
<evidence type="ECO:0000256" key="1">
    <source>
        <dbReference type="ARBA" id="ARBA00004924"/>
    </source>
</evidence>
<feature type="domain" description="Aerobactin siderophore biosynthesis IucA/IucC-like C-terminal" evidence="5">
    <location>
        <begin position="421"/>
        <end position="558"/>
    </location>
</feature>
<reference evidence="6 7" key="1">
    <citation type="submission" date="2019-06" db="EMBL/GenBank/DDBJ databases">
        <title>Sequencing the genomes of 1000 actinobacteria strains.</title>
        <authorList>
            <person name="Klenk H.-P."/>
        </authorList>
    </citation>
    <scope>NUCLEOTIDE SEQUENCE [LARGE SCALE GENOMIC DNA]</scope>
    <source>
        <strain evidence="6 7">DSM 103495</strain>
    </source>
</reference>
<dbReference type="InterPro" id="IPR022770">
    <property type="entry name" value="IucA/IucC-like_C"/>
</dbReference>
<comment type="similarity">
    <text evidence="2">Belongs to the IucA/IucC family.</text>
</comment>
<evidence type="ECO:0000313" key="7">
    <source>
        <dbReference type="Proteomes" id="UP000316331"/>
    </source>
</evidence>
<dbReference type="InterPro" id="IPR037455">
    <property type="entry name" value="LucA/IucC-like"/>
</dbReference>
<keyword evidence="7" id="KW-1185">Reference proteome</keyword>
<dbReference type="InterPro" id="IPR007310">
    <property type="entry name" value="Aerobactin_biosyn_IucA/IucC_N"/>
</dbReference>
<evidence type="ECO:0000259" key="4">
    <source>
        <dbReference type="Pfam" id="PF04183"/>
    </source>
</evidence>
<dbReference type="GO" id="GO:0019290">
    <property type="term" value="P:siderophore biosynthetic process"/>
    <property type="evidence" value="ECO:0007669"/>
    <property type="project" value="InterPro"/>
</dbReference>
<organism evidence="6 7">
    <name type="scientific">Nocardia bhagyanarayanae</name>
    <dbReference type="NCBI Taxonomy" id="1215925"/>
    <lineage>
        <taxon>Bacteria</taxon>
        <taxon>Bacillati</taxon>
        <taxon>Actinomycetota</taxon>
        <taxon>Actinomycetes</taxon>
        <taxon>Mycobacteriales</taxon>
        <taxon>Nocardiaceae</taxon>
        <taxon>Nocardia</taxon>
    </lineage>
</organism>
<feature type="compositionally biased region" description="Basic and acidic residues" evidence="3">
    <location>
        <begin position="12"/>
        <end position="21"/>
    </location>
</feature>
<comment type="caution">
    <text evidence="6">The sequence shown here is derived from an EMBL/GenBank/DDBJ whole genome shotgun (WGS) entry which is preliminary data.</text>
</comment>
<dbReference type="EMBL" id="VFPG01000002">
    <property type="protein sequence ID" value="TQM26302.1"/>
    <property type="molecule type" value="Genomic_DNA"/>
</dbReference>
<dbReference type="Gene3D" id="1.10.510.40">
    <property type="match status" value="1"/>
</dbReference>
<dbReference type="AlphaFoldDB" id="A0A543EXK7"/>
<dbReference type="Proteomes" id="UP000316331">
    <property type="component" value="Unassembled WGS sequence"/>
</dbReference>
<dbReference type="RefSeq" id="WP_221639442.1">
    <property type="nucleotide sequence ID" value="NZ_VFPG01000002.1"/>
</dbReference>
<sequence length="594" mass="65163">MTSTSTVPLATHRVEGPDRPETRMVTRILATMLREDVIGLRSRSVTVRRADGRWLRLTNAVDHEALLLPVTEDGFLCDDAPRLPLLLRESDGRELRTTAEILTALAAFADPRDRPGFSAFTEECAQAVAATRLHDATRGRSAALLIAHHGDRLDRWTGPAALAFDTLAARHDHPVYPTSRARAELSDAQLRAFAPEFHPRFALRWLAVPRSAVTVGGGVDFPAYWPTPCQLGLPHSSHDHLMLPVHPLTVGASLHEALRDIGIENDCALADSAYLDVTPTLSMRTVALTGDFGEHLKLPLATATLGRRNVRTVKSRTLADGALTHRILSTVLARESRFRDTILLADESTYAHAGHELLAVLRRGMPAELRDSVVVPMAALLARAHDGRRVLDHLADAFYDGDATALFHAWLTLLFDWQTTLFEYGIALESHQQNVSLVLDSLPSGPARLRLLFKDNDTPRVHTARLRDRLGAEPAIFADPRVNVADDRPLTDLFTTITVHLCAAAYAFELAALGYGTRSALVGLVRDRLAQAIDQLDPEPAARLRAHVLEAENLPVKAMVSAGTLFDKERSGATDINKHYVRGPNYLRVSGGAR</sequence>
<evidence type="ECO:0000313" key="6">
    <source>
        <dbReference type="EMBL" id="TQM26302.1"/>
    </source>
</evidence>
<dbReference type="PANTHER" id="PTHR34384">
    <property type="entry name" value="L-2,3-DIAMINOPROPANOATE--CITRATE LIGASE"/>
    <property type="match status" value="1"/>
</dbReference>
<dbReference type="Pfam" id="PF04183">
    <property type="entry name" value="IucA_IucC"/>
    <property type="match status" value="1"/>
</dbReference>
<comment type="pathway">
    <text evidence="1">Siderophore biosynthesis.</text>
</comment>
<evidence type="ECO:0000256" key="3">
    <source>
        <dbReference type="SAM" id="MobiDB-lite"/>
    </source>
</evidence>
<feature type="domain" description="Aerobactin siderophore biosynthesis IucA/IucC N-terminal" evidence="4">
    <location>
        <begin position="169"/>
        <end position="382"/>
    </location>
</feature>